<feature type="domain" description="Malic enzyme N-terminal" evidence="12">
    <location>
        <begin position="23"/>
        <end position="156"/>
    </location>
</feature>
<dbReference type="InterPro" id="IPR042113">
    <property type="entry name" value="P_AcTrfase_dom1"/>
</dbReference>
<dbReference type="PIRSF" id="PIRSF036684">
    <property type="entry name" value="ME_PTA"/>
    <property type="match status" value="1"/>
</dbReference>
<dbReference type="FunFam" id="3.40.50.10380:FF:000003">
    <property type="entry name" value="NADP-dependent malic enzyme"/>
    <property type="match status" value="1"/>
</dbReference>
<evidence type="ECO:0000256" key="7">
    <source>
        <dbReference type="ARBA" id="ARBA00023268"/>
    </source>
</evidence>
<dbReference type="SUPFAM" id="SSF51735">
    <property type="entry name" value="NAD(P)-binding Rossmann-fold domains"/>
    <property type="match status" value="1"/>
</dbReference>
<dbReference type="InterPro" id="IPR051674">
    <property type="entry name" value="Malate_Decarboxylase"/>
</dbReference>
<evidence type="ECO:0000313" key="13">
    <source>
        <dbReference type="EMBL" id="PNU01823.1"/>
    </source>
</evidence>
<dbReference type="AlphaFoldDB" id="A0A2K2FSQ4"/>
<evidence type="ECO:0000256" key="10">
    <source>
        <dbReference type="PIRSR" id="PIRSR036684-3"/>
    </source>
</evidence>
<feature type="active site" description="Proton acceptor" evidence="8">
    <location>
        <position position="99"/>
    </location>
</feature>
<dbReference type="CDD" id="cd05311">
    <property type="entry name" value="NAD_bind_2_malic_enz"/>
    <property type="match status" value="1"/>
</dbReference>
<comment type="cofactor">
    <cofactor evidence="2">
        <name>Mg(2+)</name>
        <dbReference type="ChEBI" id="CHEBI:18420"/>
    </cofactor>
</comment>
<dbReference type="GO" id="GO:0046872">
    <property type="term" value="F:metal ion binding"/>
    <property type="evidence" value="ECO:0007669"/>
    <property type="project" value="UniProtKB-KW"/>
</dbReference>
<keyword evidence="7" id="KW-0511">Multifunctional enzyme</keyword>
<dbReference type="GO" id="GO:0016616">
    <property type="term" value="F:oxidoreductase activity, acting on the CH-OH group of donors, NAD or NADP as acceptor"/>
    <property type="evidence" value="ECO:0007669"/>
    <property type="project" value="InterPro"/>
</dbReference>
<dbReference type="InterPro" id="IPR012302">
    <property type="entry name" value="Malic_NAD-bd"/>
</dbReference>
<reference evidence="13 14" key="1">
    <citation type="submission" date="2016-05" db="EMBL/GenBank/DDBJ databases">
        <title>Complete genome sequence of Novosphingobium guangzhouense SA925(T).</title>
        <authorList>
            <person name="Sha S."/>
        </authorList>
    </citation>
    <scope>NUCLEOTIDE SEQUENCE [LARGE SCALE GENOMIC DNA]</scope>
    <source>
        <strain evidence="13 14">SA925</strain>
    </source>
</reference>
<dbReference type="GO" id="GO:0004470">
    <property type="term" value="F:malic enzyme activity"/>
    <property type="evidence" value="ECO:0007669"/>
    <property type="project" value="InterPro"/>
</dbReference>
<dbReference type="PANTHER" id="PTHR43237:SF4">
    <property type="entry name" value="NADP-DEPENDENT MALIC ENZYME"/>
    <property type="match status" value="1"/>
</dbReference>
<dbReference type="PANTHER" id="PTHR43237">
    <property type="entry name" value="NADP-DEPENDENT MALIC ENZYME"/>
    <property type="match status" value="1"/>
</dbReference>
<feature type="binding site" evidence="10">
    <location>
        <begin position="81"/>
        <end position="88"/>
    </location>
    <ligand>
        <name>NADP(+)</name>
        <dbReference type="ChEBI" id="CHEBI:58349"/>
    </ligand>
</feature>
<keyword evidence="5 9" id="KW-0479">Metal-binding</keyword>
<dbReference type="InterPro" id="IPR045213">
    <property type="entry name" value="Malic_NAD-bd_bact_type"/>
</dbReference>
<evidence type="ECO:0000259" key="12">
    <source>
        <dbReference type="SMART" id="SM01274"/>
    </source>
</evidence>
<comment type="similarity">
    <text evidence="4">In the C-terminal section; belongs to the phosphate acetyltransferase and butyryltransferase family.</text>
</comment>
<dbReference type="RefSeq" id="WP_103099486.1">
    <property type="nucleotide sequence ID" value="NZ_LYMM01000106.1"/>
</dbReference>
<dbReference type="SUPFAM" id="SSF53223">
    <property type="entry name" value="Aminoacid dehydrogenase-like, N-terminal domain"/>
    <property type="match status" value="1"/>
</dbReference>
<evidence type="ECO:0000256" key="8">
    <source>
        <dbReference type="PIRSR" id="PIRSR036684-1"/>
    </source>
</evidence>
<dbReference type="GO" id="GO:0016746">
    <property type="term" value="F:acyltransferase activity"/>
    <property type="evidence" value="ECO:0007669"/>
    <property type="project" value="InterPro"/>
</dbReference>
<proteinExistence type="inferred from homology"/>
<evidence type="ECO:0000256" key="9">
    <source>
        <dbReference type="PIRSR" id="PIRSR036684-2"/>
    </source>
</evidence>
<dbReference type="GO" id="GO:0051287">
    <property type="term" value="F:NAD binding"/>
    <property type="evidence" value="ECO:0007669"/>
    <property type="project" value="InterPro"/>
</dbReference>
<feature type="binding site" evidence="9">
    <location>
        <position position="142"/>
    </location>
    <ligand>
        <name>a divalent metal cation</name>
        <dbReference type="ChEBI" id="CHEBI:60240"/>
    </ligand>
</feature>
<gene>
    <name evidence="13" type="ORF">A8V01_12260</name>
</gene>
<comment type="caution">
    <text evidence="13">The sequence shown here is derived from an EMBL/GenBank/DDBJ whole genome shotgun (WGS) entry which is preliminary data.</text>
</comment>
<dbReference type="InterPro" id="IPR002505">
    <property type="entry name" value="PTA_PTB"/>
</dbReference>
<feature type="domain" description="Malic enzyme NAD-binding" evidence="11">
    <location>
        <begin position="168"/>
        <end position="404"/>
    </location>
</feature>
<dbReference type="Gene3D" id="3.40.50.10750">
    <property type="entry name" value="Isocitrate/Isopropylmalate dehydrogenase-like"/>
    <property type="match status" value="1"/>
</dbReference>
<dbReference type="FunFam" id="3.40.50.720:FF:000095">
    <property type="entry name" value="NADP-dependent malic enzyme"/>
    <property type="match status" value="1"/>
</dbReference>
<dbReference type="InterPro" id="IPR015884">
    <property type="entry name" value="Malic_enzyme_CS"/>
</dbReference>
<feature type="binding site" evidence="10">
    <location>
        <position position="167"/>
    </location>
    <ligand>
        <name>a divalent metal cation</name>
        <dbReference type="ChEBI" id="CHEBI:60240"/>
    </ligand>
</feature>
<dbReference type="InterPro" id="IPR046346">
    <property type="entry name" value="Aminoacid_DH-like_N_sf"/>
</dbReference>
<dbReference type="InterPro" id="IPR037062">
    <property type="entry name" value="Malic_N_dom_sf"/>
</dbReference>
<feature type="binding site" evidence="9">
    <location>
        <position position="141"/>
    </location>
    <ligand>
        <name>a divalent metal cation</name>
        <dbReference type="ChEBI" id="CHEBI:60240"/>
    </ligand>
</feature>
<evidence type="ECO:0000259" key="11">
    <source>
        <dbReference type="SMART" id="SM00919"/>
    </source>
</evidence>
<evidence type="ECO:0000313" key="14">
    <source>
        <dbReference type="Proteomes" id="UP000236327"/>
    </source>
</evidence>
<keyword evidence="10" id="KW-0521">NADP</keyword>
<evidence type="ECO:0000256" key="5">
    <source>
        <dbReference type="ARBA" id="ARBA00022723"/>
    </source>
</evidence>
<organism evidence="13 14">
    <name type="scientific">Novosphingobium guangzhouense</name>
    <dbReference type="NCBI Taxonomy" id="1850347"/>
    <lineage>
        <taxon>Bacteria</taxon>
        <taxon>Pseudomonadati</taxon>
        <taxon>Pseudomonadota</taxon>
        <taxon>Alphaproteobacteria</taxon>
        <taxon>Sphingomonadales</taxon>
        <taxon>Sphingomonadaceae</taxon>
        <taxon>Novosphingobium</taxon>
    </lineage>
</organism>
<dbReference type="SUPFAM" id="SSF53659">
    <property type="entry name" value="Isocitrate/Isopropylmalate dehydrogenase-like"/>
    <property type="match status" value="1"/>
</dbReference>
<dbReference type="Pfam" id="PF03949">
    <property type="entry name" value="Malic_M"/>
    <property type="match status" value="1"/>
</dbReference>
<keyword evidence="6" id="KW-0560">Oxidoreductase</keyword>
<keyword evidence="14" id="KW-1185">Reference proteome</keyword>
<dbReference type="InterPro" id="IPR012188">
    <property type="entry name" value="ME_PTA"/>
</dbReference>
<dbReference type="Gene3D" id="3.40.50.10380">
    <property type="entry name" value="Malic enzyme, N-terminal domain"/>
    <property type="match status" value="1"/>
</dbReference>
<dbReference type="Gene3D" id="3.40.50.10950">
    <property type="match status" value="1"/>
</dbReference>
<evidence type="ECO:0000256" key="6">
    <source>
        <dbReference type="ARBA" id="ARBA00023002"/>
    </source>
</evidence>
<dbReference type="GO" id="GO:0006108">
    <property type="term" value="P:malate metabolic process"/>
    <property type="evidence" value="ECO:0007669"/>
    <property type="project" value="InterPro"/>
</dbReference>
<accession>A0A2K2FSQ4</accession>
<protein>
    <submittedName>
        <fullName evidence="13">Malic enzyme</fullName>
    </submittedName>
</protein>
<dbReference type="InterPro" id="IPR042112">
    <property type="entry name" value="P_AcTrfase_dom2"/>
</dbReference>
<dbReference type="InterPro" id="IPR036291">
    <property type="entry name" value="NAD(P)-bd_dom_sf"/>
</dbReference>
<dbReference type="InterPro" id="IPR012301">
    <property type="entry name" value="Malic_N_dom"/>
</dbReference>
<evidence type="ECO:0000256" key="4">
    <source>
        <dbReference type="ARBA" id="ARBA00008756"/>
    </source>
</evidence>
<dbReference type="Gene3D" id="3.40.50.720">
    <property type="entry name" value="NAD(P)-binding Rossmann-like Domain"/>
    <property type="match status" value="1"/>
</dbReference>
<dbReference type="Pfam" id="PF01515">
    <property type="entry name" value="PTA_PTB"/>
    <property type="match status" value="1"/>
</dbReference>
<dbReference type="EMBL" id="LYMM01000106">
    <property type="protein sequence ID" value="PNU01823.1"/>
    <property type="molecule type" value="Genomic_DNA"/>
</dbReference>
<feature type="binding site" evidence="10">
    <location>
        <position position="291"/>
    </location>
    <ligand>
        <name>a divalent metal cation</name>
        <dbReference type="ChEBI" id="CHEBI:60240"/>
    </ligand>
</feature>
<evidence type="ECO:0000256" key="2">
    <source>
        <dbReference type="ARBA" id="ARBA00001946"/>
    </source>
</evidence>
<dbReference type="PROSITE" id="PS00331">
    <property type="entry name" value="MALIC_ENZYMES"/>
    <property type="match status" value="1"/>
</dbReference>
<evidence type="ECO:0000256" key="1">
    <source>
        <dbReference type="ARBA" id="ARBA00001936"/>
    </source>
</evidence>
<dbReference type="SMART" id="SM00919">
    <property type="entry name" value="Malic_M"/>
    <property type="match status" value="1"/>
</dbReference>
<name>A0A2K2FSQ4_9SPHN</name>
<dbReference type="Pfam" id="PF00390">
    <property type="entry name" value="malic"/>
    <property type="match status" value="2"/>
</dbReference>
<comment type="cofactor">
    <cofactor evidence="1">
        <name>Mn(2+)</name>
        <dbReference type="ChEBI" id="CHEBI:29035"/>
    </cofactor>
</comment>
<evidence type="ECO:0000256" key="3">
    <source>
        <dbReference type="ARBA" id="ARBA00007686"/>
    </source>
</evidence>
<dbReference type="Proteomes" id="UP000236327">
    <property type="component" value="Unassembled WGS sequence"/>
</dbReference>
<comment type="similarity">
    <text evidence="3">In the N-terminal section; belongs to the malic enzymes family.</text>
</comment>
<dbReference type="OrthoDB" id="9805787at2"/>
<dbReference type="SMART" id="SM01274">
    <property type="entry name" value="malic"/>
    <property type="match status" value="1"/>
</dbReference>
<sequence>MSDKSKVQFTDREALFYHQTQRPGKIEIIASKPMATQRDLSLAYSPGVAVPVQAIADDPATAYDYTAKGNLVAVISNGTAILGMGNLGALASKPVMEGKAVLFKRFADVDSIDIELASEDTDALIEAIAMMEPSFGGINLEDIKAPECFIIEQTLRERMNIPVMHDDQHGTAIIAAAGLINACLITGRKLDEIKVVVNGAGASALACTSLIKSMGVRHENVLVCDTRGVIYPGRERVDQFKSTHAVSTDKRTLAEALQGADVVLGLSAKGAITPEMVKNMAPEPIIFAMANPDPEITPPEAKAVRPDAIVATGRSDYPNQVNNVLGFPFIFRGALDVRATAINEEMKIAAATAIAELAREQVHEDVAAAYGGETQAFGRDYIIPAPFDPRLMEVVPMAVAKAAMDSGVAQKPIEDFEAYRDQLKARLNPTTSVLTRVYEQVKANPKRVIFAEADNEVVLRAAIQFRDFGYGEPILVGRTQAILDKMADLGVPNPESFHIENSMISQHVEPMVEMLYDRLQRRGFLKRDVQRMCNTDRNIFASGLLKLGVGDAMVTGMTRPFAQSMKEVRRVLDPAEGKLPFGIHMLVGKNHTVFMADTTINERPTAEELVVIARETAAVARKLGHEPRVAFLSYSTFGNPAGKWLDATREAIHLLDQQDVDFEYEGEMAPDAALNPKIMELYPFSRLSAPANVLIMPGLQSANISAKLLKEIGGTTSIGPMLLGMEKPVQVVPMTAIAPDVLTLAALAAAGIAG</sequence>